<reference evidence="8" key="1">
    <citation type="submission" date="2015-07" db="EMBL/GenBank/DDBJ databases">
        <title>Complete genome sequence and phylogenetic analysis of Limnochorda pilosa.</title>
        <authorList>
            <person name="Watanabe M."/>
            <person name="Kojima H."/>
            <person name="Fukui M."/>
        </authorList>
    </citation>
    <scope>NUCLEOTIDE SEQUENCE [LARGE SCALE GENOMIC DNA]</scope>
    <source>
        <strain evidence="8">HC45</strain>
    </source>
</reference>
<evidence type="ECO:0000256" key="1">
    <source>
        <dbReference type="ARBA" id="ARBA00004308"/>
    </source>
</evidence>
<keyword evidence="3 6" id="KW-0812">Transmembrane</keyword>
<evidence type="ECO:0000256" key="4">
    <source>
        <dbReference type="ARBA" id="ARBA00022989"/>
    </source>
</evidence>
<comment type="similarity">
    <text evidence="2">Belongs to the UPF0754 family.</text>
</comment>
<dbReference type="EMBL" id="AP014924">
    <property type="protein sequence ID" value="BAS28343.1"/>
    <property type="molecule type" value="Genomic_DNA"/>
</dbReference>
<gene>
    <name evidence="7" type="ORF">LIP_2507</name>
</gene>
<name>A0A0K2SMI7_LIMPI</name>
<evidence type="ECO:0000256" key="3">
    <source>
        <dbReference type="ARBA" id="ARBA00022692"/>
    </source>
</evidence>
<evidence type="ECO:0000313" key="8">
    <source>
        <dbReference type="Proteomes" id="UP000065807"/>
    </source>
</evidence>
<evidence type="ECO:0000313" key="7">
    <source>
        <dbReference type="EMBL" id="BAS28343.1"/>
    </source>
</evidence>
<reference evidence="8" key="2">
    <citation type="journal article" date="2016" name="Int. J. Syst. Evol. Microbiol.">
        <title>Complete genome sequence and cell structure of Limnochorda pilosa, a Gram-negative spore-former within the phylum Firmicutes.</title>
        <authorList>
            <person name="Watanabe M."/>
            <person name="Kojima H."/>
            <person name="Fukui M."/>
        </authorList>
    </citation>
    <scope>NUCLEOTIDE SEQUENCE [LARGE SCALE GENOMIC DNA]</scope>
    <source>
        <strain evidence="8">HC45</strain>
    </source>
</reference>
<evidence type="ECO:0000256" key="6">
    <source>
        <dbReference type="SAM" id="Phobius"/>
    </source>
</evidence>
<keyword evidence="4 6" id="KW-1133">Transmembrane helix</keyword>
<dbReference type="InterPro" id="IPR007383">
    <property type="entry name" value="DUF445"/>
</dbReference>
<dbReference type="KEGG" id="lpil:LIP_2507"/>
<dbReference type="Pfam" id="PF04286">
    <property type="entry name" value="DUF445"/>
    <property type="match status" value="2"/>
</dbReference>
<dbReference type="Proteomes" id="UP000065807">
    <property type="component" value="Chromosome"/>
</dbReference>
<organism evidence="7 8">
    <name type="scientific">Limnochorda pilosa</name>
    <dbReference type="NCBI Taxonomy" id="1555112"/>
    <lineage>
        <taxon>Bacteria</taxon>
        <taxon>Bacillati</taxon>
        <taxon>Bacillota</taxon>
        <taxon>Limnochordia</taxon>
        <taxon>Limnochordales</taxon>
        <taxon>Limnochordaceae</taxon>
        <taxon>Limnochorda</taxon>
    </lineage>
</organism>
<keyword evidence="8" id="KW-1185">Reference proteome</keyword>
<evidence type="ECO:0000256" key="5">
    <source>
        <dbReference type="ARBA" id="ARBA00023136"/>
    </source>
</evidence>
<proteinExistence type="inferred from homology"/>
<feature type="transmembrane region" description="Helical" evidence="6">
    <location>
        <begin position="178"/>
        <end position="198"/>
    </location>
</feature>
<evidence type="ECO:0008006" key="9">
    <source>
        <dbReference type="Google" id="ProtNLM"/>
    </source>
</evidence>
<evidence type="ECO:0000256" key="2">
    <source>
        <dbReference type="ARBA" id="ARBA00008053"/>
    </source>
</evidence>
<dbReference type="AlphaFoldDB" id="A0A0K2SMI7"/>
<sequence>MAMWILLPLAGALIGWITNLLAVRMIFRPRDPVRIPLLGMRVQGLLPKRQADLARSVGEVVERDLLPVDELLALLELDRYREQVLEHVVGQVDERLANGWSRYLPESIRRGLVTYARSTAARETALVLDEVGVRLTEDLRSRVKLAPLVESQMARLRTDELERLLWQVAGHEFRWIEYLGAILGFAIGLGQAAVLAALR</sequence>
<dbReference type="PANTHER" id="PTHR35791:SF1">
    <property type="entry name" value="UPF0754 MEMBRANE PROTEIN YHEB"/>
    <property type="match status" value="1"/>
</dbReference>
<dbReference type="PANTHER" id="PTHR35791">
    <property type="entry name" value="UPF0754 MEMBRANE PROTEIN YHEB"/>
    <property type="match status" value="1"/>
</dbReference>
<accession>A0A0K2SMI7</accession>
<keyword evidence="5 6" id="KW-0472">Membrane</keyword>
<dbReference type="OrthoDB" id="9787430at2"/>
<protein>
    <recommendedName>
        <fullName evidence="9">DUF445 domain-containing protein</fullName>
    </recommendedName>
</protein>
<dbReference type="GO" id="GO:0012505">
    <property type="term" value="C:endomembrane system"/>
    <property type="evidence" value="ECO:0007669"/>
    <property type="project" value="UniProtKB-SubCell"/>
</dbReference>
<dbReference type="STRING" id="1555112.LIP_2507"/>
<comment type="subcellular location">
    <subcellularLocation>
        <location evidence="1">Endomembrane system</location>
    </subcellularLocation>
</comment>